<protein>
    <submittedName>
        <fullName evidence="2">Uncharacterized protein</fullName>
    </submittedName>
</protein>
<evidence type="ECO:0000256" key="1">
    <source>
        <dbReference type="SAM" id="SignalP"/>
    </source>
</evidence>
<reference evidence="2 3" key="1">
    <citation type="submission" date="2024-09" db="EMBL/GenBank/DDBJ databases">
        <title>A chromosome-level genome assembly of Gray's grenadier anchovy, Coilia grayii.</title>
        <authorList>
            <person name="Fu Z."/>
        </authorList>
    </citation>
    <scope>NUCLEOTIDE SEQUENCE [LARGE SCALE GENOMIC DNA]</scope>
    <source>
        <strain evidence="2">G4</strain>
        <tissue evidence="2">Muscle</tissue>
    </source>
</reference>
<sequence>MICFLWILFPSLASMAQAGGSGSGEVVKGAGGMMKGGMAGNAVNPGMLNGIILNGQLPQLVPVGALLLPQQQQQPAAPVNQGNMGGLQGPGIPAGVSLPLAFAIPQQQQPGLPQGQPQLPQTALPLFAVLPQANGMGMGMGMGGLQFPMVAGGQQVQFLSLGVPSNLQQGAGGGQGQGAAAKARVKHSIMATLDPFPTASESLKVAQTPTIRPMTLAERLKLSVTPQRKSV</sequence>
<name>A0ABD1KE58_9TELE</name>
<feature type="chain" id="PRO_5044840181" evidence="1">
    <location>
        <begin position="19"/>
        <end position="231"/>
    </location>
</feature>
<evidence type="ECO:0000313" key="2">
    <source>
        <dbReference type="EMBL" id="KAL2097481.1"/>
    </source>
</evidence>
<accession>A0ABD1KE58</accession>
<proteinExistence type="predicted"/>
<dbReference type="EMBL" id="JBHFQA010000006">
    <property type="protein sequence ID" value="KAL2097481.1"/>
    <property type="molecule type" value="Genomic_DNA"/>
</dbReference>
<feature type="signal peptide" evidence="1">
    <location>
        <begin position="1"/>
        <end position="18"/>
    </location>
</feature>
<comment type="caution">
    <text evidence="2">The sequence shown here is derived from an EMBL/GenBank/DDBJ whole genome shotgun (WGS) entry which is preliminary data.</text>
</comment>
<dbReference type="AlphaFoldDB" id="A0ABD1KE58"/>
<gene>
    <name evidence="2" type="ORF">ACEWY4_006688</name>
</gene>
<evidence type="ECO:0000313" key="3">
    <source>
        <dbReference type="Proteomes" id="UP001591681"/>
    </source>
</evidence>
<dbReference type="Proteomes" id="UP001591681">
    <property type="component" value="Unassembled WGS sequence"/>
</dbReference>
<keyword evidence="1" id="KW-0732">Signal</keyword>
<organism evidence="2 3">
    <name type="scientific">Coilia grayii</name>
    <name type="common">Gray's grenadier anchovy</name>
    <dbReference type="NCBI Taxonomy" id="363190"/>
    <lineage>
        <taxon>Eukaryota</taxon>
        <taxon>Metazoa</taxon>
        <taxon>Chordata</taxon>
        <taxon>Craniata</taxon>
        <taxon>Vertebrata</taxon>
        <taxon>Euteleostomi</taxon>
        <taxon>Actinopterygii</taxon>
        <taxon>Neopterygii</taxon>
        <taxon>Teleostei</taxon>
        <taxon>Clupei</taxon>
        <taxon>Clupeiformes</taxon>
        <taxon>Clupeoidei</taxon>
        <taxon>Engraulidae</taxon>
        <taxon>Coilinae</taxon>
        <taxon>Coilia</taxon>
    </lineage>
</organism>
<keyword evidence="3" id="KW-1185">Reference proteome</keyword>